<keyword evidence="3" id="KW-1185">Reference proteome</keyword>
<protein>
    <submittedName>
        <fullName evidence="2">Uncharacterized protein</fullName>
    </submittedName>
</protein>
<organism evidence="2 3">
    <name type="scientific">Dreissena polymorpha</name>
    <name type="common">Zebra mussel</name>
    <name type="synonym">Mytilus polymorpha</name>
    <dbReference type="NCBI Taxonomy" id="45954"/>
    <lineage>
        <taxon>Eukaryota</taxon>
        <taxon>Metazoa</taxon>
        <taxon>Spiralia</taxon>
        <taxon>Lophotrochozoa</taxon>
        <taxon>Mollusca</taxon>
        <taxon>Bivalvia</taxon>
        <taxon>Autobranchia</taxon>
        <taxon>Heteroconchia</taxon>
        <taxon>Euheterodonta</taxon>
        <taxon>Imparidentia</taxon>
        <taxon>Neoheterodontei</taxon>
        <taxon>Myida</taxon>
        <taxon>Dreissenoidea</taxon>
        <taxon>Dreissenidae</taxon>
        <taxon>Dreissena</taxon>
    </lineage>
</organism>
<dbReference type="Proteomes" id="UP000828390">
    <property type="component" value="Unassembled WGS sequence"/>
</dbReference>
<gene>
    <name evidence="2" type="ORF">DPMN_132173</name>
</gene>
<sequence>MGTIISVGQAIDTYFVGFIVDTAGYLVLEVFFTMCVICGLLNLSTKQRAVFQATCVRQTL</sequence>
<keyword evidence="1" id="KW-0812">Transmembrane</keyword>
<evidence type="ECO:0000313" key="2">
    <source>
        <dbReference type="EMBL" id="KAH3803901.1"/>
    </source>
</evidence>
<feature type="transmembrane region" description="Helical" evidence="1">
    <location>
        <begin position="23"/>
        <end position="43"/>
    </location>
</feature>
<reference evidence="2" key="1">
    <citation type="journal article" date="2019" name="bioRxiv">
        <title>The Genome of the Zebra Mussel, Dreissena polymorpha: A Resource for Invasive Species Research.</title>
        <authorList>
            <person name="McCartney M.A."/>
            <person name="Auch B."/>
            <person name="Kono T."/>
            <person name="Mallez S."/>
            <person name="Zhang Y."/>
            <person name="Obille A."/>
            <person name="Becker A."/>
            <person name="Abrahante J.E."/>
            <person name="Garbe J."/>
            <person name="Badalamenti J.P."/>
            <person name="Herman A."/>
            <person name="Mangelson H."/>
            <person name="Liachko I."/>
            <person name="Sullivan S."/>
            <person name="Sone E.D."/>
            <person name="Koren S."/>
            <person name="Silverstein K.A.T."/>
            <person name="Beckman K.B."/>
            <person name="Gohl D.M."/>
        </authorList>
    </citation>
    <scope>NUCLEOTIDE SEQUENCE</scope>
    <source>
        <strain evidence="2">Duluth1</strain>
        <tissue evidence="2">Whole animal</tissue>
    </source>
</reference>
<keyword evidence="1" id="KW-1133">Transmembrane helix</keyword>
<comment type="caution">
    <text evidence="2">The sequence shown here is derived from an EMBL/GenBank/DDBJ whole genome shotgun (WGS) entry which is preliminary data.</text>
</comment>
<dbReference type="EMBL" id="JAIWYP010000006">
    <property type="protein sequence ID" value="KAH3803901.1"/>
    <property type="molecule type" value="Genomic_DNA"/>
</dbReference>
<name>A0A9D4J8M5_DREPO</name>
<evidence type="ECO:0000313" key="3">
    <source>
        <dbReference type="Proteomes" id="UP000828390"/>
    </source>
</evidence>
<accession>A0A9D4J8M5</accession>
<keyword evidence="1" id="KW-0472">Membrane</keyword>
<dbReference type="AlphaFoldDB" id="A0A9D4J8M5"/>
<evidence type="ECO:0000256" key="1">
    <source>
        <dbReference type="SAM" id="Phobius"/>
    </source>
</evidence>
<proteinExistence type="predicted"/>
<reference evidence="2" key="2">
    <citation type="submission" date="2020-11" db="EMBL/GenBank/DDBJ databases">
        <authorList>
            <person name="McCartney M.A."/>
            <person name="Auch B."/>
            <person name="Kono T."/>
            <person name="Mallez S."/>
            <person name="Becker A."/>
            <person name="Gohl D.M."/>
            <person name="Silverstein K.A.T."/>
            <person name="Koren S."/>
            <person name="Bechman K.B."/>
            <person name="Herman A."/>
            <person name="Abrahante J.E."/>
            <person name="Garbe J."/>
        </authorList>
    </citation>
    <scope>NUCLEOTIDE SEQUENCE</scope>
    <source>
        <strain evidence="2">Duluth1</strain>
        <tissue evidence="2">Whole animal</tissue>
    </source>
</reference>